<feature type="domain" description="Beta-lactamase-related" evidence="1">
    <location>
        <begin position="95"/>
        <end position="369"/>
    </location>
</feature>
<sequence length="399" mass="46332">MKILLYAILLLTLVVSIFILPKALRVHKVKTLYDKDKIVYNFANMDKIFPSRNIKASENPEPIKRNIQDLPETFSFEGERKNLQEYLDYFWSDGMIVIHKDEIVYENYWLDNNESKKHISWSVAKSFISALVGIAFEEGLIDSLDDPITKYLEDFKNTGYEGVSIKDILQMSTGVLFNEDYADYDSDINRFGRAIATGTSMRDFSRTLTREKEPGTYMHYVSINTQVLGFLLQEVTKRSISEYLYEKIWNPLGMEDSAYFILDDVEDELALGGLNATLRDYAKFGLLYLQKGRWNDIQILSEQWIEDSHKTDAEHLVPGVRETSSNPWGYGYQWWVPGFPDTDYTASGVYNQYIYIDPESEIVIAKTSSNYKYTSELQWSKDMHIAMFRSIAQHINSKE</sequence>
<dbReference type="EMBL" id="KT201083">
    <property type="protein sequence ID" value="ALS55966.1"/>
    <property type="molecule type" value="Genomic_DNA"/>
</dbReference>
<reference evidence="2" key="1">
    <citation type="journal article" date="2016" name="ISME J.">
        <title>Functional metagenomic screen reveals new and diverse microbial rhodopsins.</title>
        <authorList>
            <person name="Pushkarev A."/>
            <person name="Beja O."/>
        </authorList>
    </citation>
    <scope>NUCLEOTIDE SEQUENCE</scope>
</reference>
<protein>
    <submittedName>
        <fullName evidence="2">Putative beta-lactamase class C</fullName>
    </submittedName>
</protein>
<dbReference type="InterPro" id="IPR012338">
    <property type="entry name" value="Beta-lactam/transpept-like"/>
</dbReference>
<dbReference type="AlphaFoldDB" id="A0A0U2XBQ5"/>
<dbReference type="Pfam" id="PF00144">
    <property type="entry name" value="Beta-lactamase"/>
    <property type="match status" value="1"/>
</dbReference>
<evidence type="ECO:0000259" key="1">
    <source>
        <dbReference type="Pfam" id="PF00144"/>
    </source>
</evidence>
<evidence type="ECO:0000313" key="2">
    <source>
        <dbReference type="EMBL" id="ALS55966.1"/>
    </source>
</evidence>
<name>A0A0U2XBQ5_9BACT</name>
<dbReference type="InterPro" id="IPR001466">
    <property type="entry name" value="Beta-lactam-related"/>
</dbReference>
<dbReference type="InterPro" id="IPR050789">
    <property type="entry name" value="Diverse_Enzym_Activities"/>
</dbReference>
<dbReference type="Gene3D" id="3.40.710.10">
    <property type="entry name" value="DD-peptidase/beta-lactamase superfamily"/>
    <property type="match status" value="1"/>
</dbReference>
<dbReference type="SUPFAM" id="SSF56601">
    <property type="entry name" value="beta-lactamase/transpeptidase-like"/>
    <property type="match status" value="1"/>
</dbReference>
<organism evidence="2">
    <name type="scientific">uncultured bacterium EIL80E09</name>
    <dbReference type="NCBI Taxonomy" id="1768207"/>
    <lineage>
        <taxon>Bacteria</taxon>
        <taxon>environmental samples</taxon>
    </lineage>
</organism>
<proteinExistence type="predicted"/>
<dbReference type="PANTHER" id="PTHR43283:SF14">
    <property type="entry name" value="BLL8153 PROTEIN"/>
    <property type="match status" value="1"/>
</dbReference>
<accession>A0A0U2XBQ5</accession>
<dbReference type="PANTHER" id="PTHR43283">
    <property type="entry name" value="BETA-LACTAMASE-RELATED"/>
    <property type="match status" value="1"/>
</dbReference>